<feature type="region of interest" description="Disordered" evidence="1">
    <location>
        <begin position="1"/>
        <end position="23"/>
    </location>
</feature>
<dbReference type="Proteomes" id="UP000305778">
    <property type="component" value="Unassembled WGS sequence"/>
</dbReference>
<evidence type="ECO:0000313" key="5">
    <source>
        <dbReference type="Proteomes" id="UP000305778"/>
    </source>
</evidence>
<evidence type="ECO:0000259" key="3">
    <source>
        <dbReference type="Pfam" id="PF13006"/>
    </source>
</evidence>
<dbReference type="Pfam" id="PF01609">
    <property type="entry name" value="DDE_Tnp_1"/>
    <property type="match status" value="1"/>
</dbReference>
<feature type="domain" description="Transposase IS4 N-terminal" evidence="3">
    <location>
        <begin position="68"/>
        <end position="170"/>
    </location>
</feature>
<dbReference type="InterPro" id="IPR002559">
    <property type="entry name" value="Transposase_11"/>
</dbReference>
<dbReference type="GO" id="GO:0003677">
    <property type="term" value="F:DNA binding"/>
    <property type="evidence" value="ECO:0007669"/>
    <property type="project" value="InterPro"/>
</dbReference>
<dbReference type="Pfam" id="PF13006">
    <property type="entry name" value="Nterm_IS4"/>
    <property type="match status" value="1"/>
</dbReference>
<dbReference type="InterPro" id="IPR047952">
    <property type="entry name" value="Transpos_IS4"/>
</dbReference>
<dbReference type="InterPro" id="IPR012337">
    <property type="entry name" value="RNaseH-like_sf"/>
</dbReference>
<keyword evidence="5" id="KW-1185">Reference proteome</keyword>
<dbReference type="NCBIfam" id="NF033592">
    <property type="entry name" value="transpos_IS4_1"/>
    <property type="match status" value="1"/>
</dbReference>
<evidence type="ECO:0000259" key="2">
    <source>
        <dbReference type="Pfam" id="PF01609"/>
    </source>
</evidence>
<accession>A0A4U0RLM2</accession>
<proteinExistence type="predicted"/>
<dbReference type="GO" id="GO:0004803">
    <property type="term" value="F:transposase activity"/>
    <property type="evidence" value="ECO:0007669"/>
    <property type="project" value="InterPro"/>
</dbReference>
<gene>
    <name evidence="4" type="ORF">FCI23_51900</name>
</gene>
<dbReference type="OrthoDB" id="477305at2"/>
<organism evidence="4 5">
    <name type="scientific">Actinacidiphila oryziradicis</name>
    <dbReference type="NCBI Taxonomy" id="2571141"/>
    <lineage>
        <taxon>Bacteria</taxon>
        <taxon>Bacillati</taxon>
        <taxon>Actinomycetota</taxon>
        <taxon>Actinomycetes</taxon>
        <taxon>Kitasatosporales</taxon>
        <taxon>Streptomycetaceae</taxon>
        <taxon>Actinacidiphila</taxon>
    </lineage>
</organism>
<evidence type="ECO:0000256" key="1">
    <source>
        <dbReference type="SAM" id="MobiDB-lite"/>
    </source>
</evidence>
<sequence length="540" mass="59691">MIQASAGRSNGAPSRTEDRPRSDCLIGAPLGAQSAIMPVLAASAASAATPISGRRAWIPVGERFGERIRLGVLTRWLTPEIIDEVLESTGRVELRRRLLPARAVVYFVLALSLFGSAESAVQPGYRAVLRTLTEKLRHLPGLGFQRLPTSSALTRARRRLGEKPLRALFEETSGPLATPEDLGAYAFGLRLVAWDGTTLDVPDTEENAAAFGFSNPAINTCGSPQVRLMALVESGTHGLIDAAFDGVERASEYVLARALLAALTPDMLLLADRYFVGYELWADARATGAHLIWRVKKGQVFTPLRVLPDGSYLSIMPTPAETRRLGADRAAGRAGDGTPQGHLVRIIDYTVRSRAEDGSTRHDTFRLVTSLLDHRRAPARELAIIYNERWEIENSFAELKNRLRGAGFTLRSRSPELITQEVYALLTVYHALCALEHETARQAGIDPDRISFSVTVQLVRLRVPSQAAATANRLRWTLEEVATELLDDLLPSRRDRRCERVKKPPKNKFAIKRRDQPRTPSNVHYAFRVTKHRPLPAETA</sequence>
<dbReference type="PANTHER" id="PTHR37529">
    <property type="entry name" value="TRANSPOSASE INSG FOR INSERTION SEQUENCE ELEMENT IS4-RELATED"/>
    <property type="match status" value="1"/>
</dbReference>
<feature type="domain" description="Transposase IS4-like" evidence="2">
    <location>
        <begin position="189"/>
        <end position="429"/>
    </location>
</feature>
<dbReference type="InterPro" id="IPR024473">
    <property type="entry name" value="Transposases_IS4_N"/>
</dbReference>
<name>A0A4U0RLM2_9ACTN</name>
<dbReference type="PANTHER" id="PTHR37529:SF1">
    <property type="entry name" value="TRANSPOSASE INSG FOR INSERTION SEQUENCE ELEMENT IS4-RELATED"/>
    <property type="match status" value="1"/>
</dbReference>
<comment type="caution">
    <text evidence="4">The sequence shown here is derived from an EMBL/GenBank/DDBJ whole genome shotgun (WGS) entry which is preliminary data.</text>
</comment>
<dbReference type="SUPFAM" id="SSF53098">
    <property type="entry name" value="Ribonuclease H-like"/>
    <property type="match status" value="1"/>
</dbReference>
<protein>
    <submittedName>
        <fullName evidence="4">IS4 family transposase</fullName>
    </submittedName>
</protein>
<feature type="compositionally biased region" description="Polar residues" evidence="1">
    <location>
        <begin position="1"/>
        <end position="13"/>
    </location>
</feature>
<dbReference type="EMBL" id="SUMC01000177">
    <property type="protein sequence ID" value="TJZ95670.1"/>
    <property type="molecule type" value="Genomic_DNA"/>
</dbReference>
<reference evidence="4 5" key="1">
    <citation type="submission" date="2019-04" db="EMBL/GenBank/DDBJ databases">
        <title>Streptomyces oryziradicis sp. nov., a novel actinomycete isolated from rhizosphere soil of rice (Oryza sativa L.).</title>
        <authorList>
            <person name="Li C."/>
        </authorList>
    </citation>
    <scope>NUCLEOTIDE SEQUENCE [LARGE SCALE GENOMIC DNA]</scope>
    <source>
        <strain evidence="4 5">NEAU-C40</strain>
    </source>
</reference>
<evidence type="ECO:0000313" key="4">
    <source>
        <dbReference type="EMBL" id="TJZ95670.1"/>
    </source>
</evidence>
<dbReference type="GO" id="GO:0006313">
    <property type="term" value="P:DNA transposition"/>
    <property type="evidence" value="ECO:0007669"/>
    <property type="project" value="InterPro"/>
</dbReference>
<dbReference type="AlphaFoldDB" id="A0A4U0RLM2"/>